<keyword evidence="6 7" id="KW-0472">Membrane</keyword>
<evidence type="ECO:0000256" key="5">
    <source>
        <dbReference type="ARBA" id="ARBA00022989"/>
    </source>
</evidence>
<sequence length="293" mass="33031">MHRSKLNKFTVADFIMIVIIVLLCLTCVLPFVHLLSKSISDNAYVLAKKVYFLPKGINFEAYIAIFRDGQLTHSMLYSAMVTVIFTVLGLITTVMAAWPLSRRRLKGRVFFTFVIMFTMYFGAGLIPTYLLYSKLGLLNTMWVLILPLIFAPYNFLIMKTYFQSNIPDSLEESAYLDGASNTQILIKIILPISKPILATIALFLAVGRWNAYEDSKFFITKKSLHMIQYLLSMMVLTASESEKISISEASLVTTTPEVIQAAAVMFVSIPILCIYPFVQKYFVKGIMIGAIKG</sequence>
<feature type="transmembrane region" description="Helical" evidence="7">
    <location>
        <begin position="76"/>
        <end position="98"/>
    </location>
</feature>
<feature type="transmembrane region" description="Helical" evidence="7">
    <location>
        <begin position="110"/>
        <end position="130"/>
    </location>
</feature>
<dbReference type="CDD" id="cd06261">
    <property type="entry name" value="TM_PBP2"/>
    <property type="match status" value="1"/>
</dbReference>
<gene>
    <name evidence="9" type="ORF">CSTERTH_13100</name>
</gene>
<evidence type="ECO:0000256" key="7">
    <source>
        <dbReference type="RuleBase" id="RU363032"/>
    </source>
</evidence>
<dbReference type="InterPro" id="IPR035906">
    <property type="entry name" value="MetI-like_sf"/>
</dbReference>
<dbReference type="GO" id="GO:0055085">
    <property type="term" value="P:transmembrane transport"/>
    <property type="evidence" value="ECO:0007669"/>
    <property type="project" value="InterPro"/>
</dbReference>
<evidence type="ECO:0000256" key="6">
    <source>
        <dbReference type="ARBA" id="ARBA00023136"/>
    </source>
</evidence>
<dbReference type="SUPFAM" id="SSF161098">
    <property type="entry name" value="MetI-like"/>
    <property type="match status" value="1"/>
</dbReference>
<comment type="subcellular location">
    <subcellularLocation>
        <location evidence="1 7">Cell membrane</location>
        <topology evidence="1 7">Multi-pass membrane protein</topology>
    </subcellularLocation>
</comment>
<evidence type="ECO:0000256" key="2">
    <source>
        <dbReference type="ARBA" id="ARBA00022448"/>
    </source>
</evidence>
<feature type="domain" description="ABC transmembrane type-1" evidence="8">
    <location>
        <begin position="71"/>
        <end position="277"/>
    </location>
</feature>
<evidence type="ECO:0000313" key="10">
    <source>
        <dbReference type="Proteomes" id="UP000092971"/>
    </source>
</evidence>
<evidence type="ECO:0000259" key="8">
    <source>
        <dbReference type="PROSITE" id="PS50928"/>
    </source>
</evidence>
<feature type="transmembrane region" description="Helical" evidence="7">
    <location>
        <begin position="258"/>
        <end position="278"/>
    </location>
</feature>
<feature type="transmembrane region" description="Helical" evidence="7">
    <location>
        <begin position="136"/>
        <end position="156"/>
    </location>
</feature>
<dbReference type="PROSITE" id="PS50928">
    <property type="entry name" value="ABC_TM1"/>
    <property type="match status" value="1"/>
</dbReference>
<dbReference type="RefSeq" id="WP_015360352.1">
    <property type="nucleotide sequence ID" value="NZ_CP014672.1"/>
</dbReference>
<keyword evidence="4 7" id="KW-0812">Transmembrane</keyword>
<evidence type="ECO:0000256" key="1">
    <source>
        <dbReference type="ARBA" id="ARBA00004651"/>
    </source>
</evidence>
<accession>A0A1B1YGK4</accession>
<organism evidence="9 10">
    <name type="scientific">Thermoclostridium stercorarium subsp. thermolacticum DSM 2910</name>
    <dbReference type="NCBI Taxonomy" id="1121336"/>
    <lineage>
        <taxon>Bacteria</taxon>
        <taxon>Bacillati</taxon>
        <taxon>Bacillota</taxon>
        <taxon>Clostridia</taxon>
        <taxon>Eubacteriales</taxon>
        <taxon>Oscillospiraceae</taxon>
        <taxon>Thermoclostridium</taxon>
    </lineage>
</organism>
<keyword evidence="3" id="KW-1003">Cell membrane</keyword>
<dbReference type="AlphaFoldDB" id="A0A1B1YGK4"/>
<dbReference type="OrthoDB" id="157184at2"/>
<dbReference type="GO" id="GO:0005886">
    <property type="term" value="C:plasma membrane"/>
    <property type="evidence" value="ECO:0007669"/>
    <property type="project" value="UniProtKB-SubCell"/>
</dbReference>
<name>A0A1B1YGK4_THEST</name>
<keyword evidence="2 7" id="KW-0813">Transport</keyword>
<feature type="transmembrane region" description="Helical" evidence="7">
    <location>
        <begin position="12"/>
        <end position="32"/>
    </location>
</feature>
<dbReference type="PANTHER" id="PTHR43744">
    <property type="entry name" value="ABC TRANSPORTER PERMEASE PROTEIN MG189-RELATED-RELATED"/>
    <property type="match status" value="1"/>
</dbReference>
<dbReference type="Pfam" id="PF00528">
    <property type="entry name" value="BPD_transp_1"/>
    <property type="match status" value="1"/>
</dbReference>
<dbReference type="PANTHER" id="PTHR43744:SF9">
    <property type="entry name" value="POLYGALACTURONAN_RHAMNOGALACTURONAN TRANSPORT SYSTEM PERMEASE PROTEIN YTCP"/>
    <property type="match status" value="1"/>
</dbReference>
<dbReference type="Gene3D" id="1.10.3720.10">
    <property type="entry name" value="MetI-like"/>
    <property type="match status" value="1"/>
</dbReference>
<proteinExistence type="inferred from homology"/>
<protein>
    <submittedName>
        <fullName evidence="9">ABC transporter permease</fullName>
    </submittedName>
</protein>
<evidence type="ECO:0000313" key="9">
    <source>
        <dbReference type="EMBL" id="ANW99897.1"/>
    </source>
</evidence>
<feature type="transmembrane region" description="Helical" evidence="7">
    <location>
        <begin position="184"/>
        <end position="206"/>
    </location>
</feature>
<evidence type="ECO:0000256" key="3">
    <source>
        <dbReference type="ARBA" id="ARBA00022475"/>
    </source>
</evidence>
<reference evidence="9 10" key="1">
    <citation type="submission" date="2016-02" db="EMBL/GenBank/DDBJ databases">
        <title>Comparison of Clostridium stercorarium subspecies using comparative genomics and transcriptomics.</title>
        <authorList>
            <person name="Schellenberg J."/>
            <person name="Thallinger G."/>
            <person name="Levin D.B."/>
            <person name="Zhang X."/>
            <person name="Alvare G."/>
            <person name="Fristensky B."/>
            <person name="Sparling R."/>
        </authorList>
    </citation>
    <scope>NUCLEOTIDE SEQUENCE [LARGE SCALE GENOMIC DNA]</scope>
    <source>
        <strain evidence="9 10">DSM 2910</strain>
    </source>
</reference>
<evidence type="ECO:0000256" key="4">
    <source>
        <dbReference type="ARBA" id="ARBA00022692"/>
    </source>
</evidence>
<dbReference type="Proteomes" id="UP000092971">
    <property type="component" value="Chromosome"/>
</dbReference>
<comment type="similarity">
    <text evidence="7">Belongs to the binding-protein-dependent transport system permease family.</text>
</comment>
<dbReference type="EMBL" id="CP014672">
    <property type="protein sequence ID" value="ANW99897.1"/>
    <property type="molecule type" value="Genomic_DNA"/>
</dbReference>
<keyword evidence="5 7" id="KW-1133">Transmembrane helix</keyword>
<dbReference type="InterPro" id="IPR000515">
    <property type="entry name" value="MetI-like"/>
</dbReference>